<dbReference type="GO" id="GO:0004519">
    <property type="term" value="F:endonuclease activity"/>
    <property type="evidence" value="ECO:0007669"/>
    <property type="project" value="UniProtKB-KW"/>
</dbReference>
<keyword evidence="3" id="KW-1185">Reference proteome</keyword>
<dbReference type="SUPFAM" id="SSF52980">
    <property type="entry name" value="Restriction endonuclease-like"/>
    <property type="match status" value="1"/>
</dbReference>
<dbReference type="AlphaFoldDB" id="A0A4Z0G9K9"/>
<keyword evidence="2" id="KW-0540">Nuclease</keyword>
<name>A0A4Z0G9K9_9ACTN</name>
<dbReference type="CDD" id="cd06260">
    <property type="entry name" value="DUF820-like"/>
    <property type="match status" value="1"/>
</dbReference>
<dbReference type="Gene3D" id="3.90.1570.10">
    <property type="entry name" value="tt1808, chain A"/>
    <property type="match status" value="1"/>
</dbReference>
<feature type="domain" description="Putative restriction endonuclease" evidence="1">
    <location>
        <begin position="25"/>
        <end position="192"/>
    </location>
</feature>
<sequence>MVGSGCDAGRHTWHYLVRTWQGLDVPDGWRAEIHEGRITLQPPPRPWQHLILGRVHRAFHHCLPEGLGIFQILAVRIASVEKVYVPNLVVIDRAVVIAESEKQEAAPVDAAEALLVCEVTSQGNARDDRTKKLWAYAHAPVPLYLLIDRWHEGGPTVTLFSDPSGGVYQSSVQVPFGKPVELPEPFGIELDTAVFSR</sequence>
<dbReference type="OrthoDB" id="4537149at2"/>
<dbReference type="InterPro" id="IPR012296">
    <property type="entry name" value="Nuclease_put_TT1808"/>
</dbReference>
<accession>A0A4Z0G9K9</accession>
<keyword evidence="2" id="KW-0378">Hydrolase</keyword>
<evidence type="ECO:0000313" key="3">
    <source>
        <dbReference type="Proteomes" id="UP000297948"/>
    </source>
</evidence>
<comment type="caution">
    <text evidence="2">The sequence shown here is derived from an EMBL/GenBank/DDBJ whole genome shotgun (WGS) entry which is preliminary data.</text>
</comment>
<keyword evidence="2" id="KW-0255">Endonuclease</keyword>
<organism evidence="2 3">
    <name type="scientific">Streptomyces palmae</name>
    <dbReference type="NCBI Taxonomy" id="1701085"/>
    <lineage>
        <taxon>Bacteria</taxon>
        <taxon>Bacillati</taxon>
        <taxon>Actinomycetota</taxon>
        <taxon>Actinomycetes</taxon>
        <taxon>Kitasatosporales</taxon>
        <taxon>Streptomycetaceae</taxon>
        <taxon>Streptomyces</taxon>
    </lineage>
</organism>
<evidence type="ECO:0000259" key="1">
    <source>
        <dbReference type="Pfam" id="PF05685"/>
    </source>
</evidence>
<dbReference type="Proteomes" id="UP000297948">
    <property type="component" value="Unassembled WGS sequence"/>
</dbReference>
<gene>
    <name evidence="2" type="ORF">E4099_27360</name>
</gene>
<dbReference type="PANTHER" id="PTHR35400">
    <property type="entry name" value="SLR1083 PROTEIN"/>
    <property type="match status" value="1"/>
</dbReference>
<dbReference type="InterPro" id="IPR008538">
    <property type="entry name" value="Uma2"/>
</dbReference>
<evidence type="ECO:0000313" key="2">
    <source>
        <dbReference type="EMBL" id="TGA92649.1"/>
    </source>
</evidence>
<dbReference type="InterPro" id="IPR011335">
    <property type="entry name" value="Restrct_endonuc-II-like"/>
</dbReference>
<reference evidence="2 3" key="1">
    <citation type="submission" date="2019-03" db="EMBL/GenBank/DDBJ databases">
        <authorList>
            <person name="Gonzalez-Pimentel J.L."/>
        </authorList>
    </citation>
    <scope>NUCLEOTIDE SEQUENCE [LARGE SCALE GENOMIC DNA]</scope>
    <source>
        <strain evidence="2 3">JCM 31289</strain>
    </source>
</reference>
<proteinExistence type="predicted"/>
<dbReference type="PANTHER" id="PTHR35400:SF3">
    <property type="entry name" value="SLL1072 PROTEIN"/>
    <property type="match status" value="1"/>
</dbReference>
<protein>
    <submittedName>
        <fullName evidence="2">Uma2 family endonuclease</fullName>
    </submittedName>
</protein>
<dbReference type="EMBL" id="SRID01000387">
    <property type="protein sequence ID" value="TGA92649.1"/>
    <property type="molecule type" value="Genomic_DNA"/>
</dbReference>
<dbReference type="Pfam" id="PF05685">
    <property type="entry name" value="Uma2"/>
    <property type="match status" value="1"/>
</dbReference>